<dbReference type="PANTHER" id="PTHR23506">
    <property type="entry name" value="GH10249P"/>
    <property type="match status" value="1"/>
</dbReference>
<dbReference type="GO" id="GO:0016020">
    <property type="term" value="C:membrane"/>
    <property type="evidence" value="ECO:0007669"/>
    <property type="project" value="UniProtKB-SubCell"/>
</dbReference>
<dbReference type="SUPFAM" id="SSF103473">
    <property type="entry name" value="MFS general substrate transporter"/>
    <property type="match status" value="1"/>
</dbReference>
<evidence type="ECO:0000256" key="2">
    <source>
        <dbReference type="ARBA" id="ARBA00022448"/>
    </source>
</evidence>
<organism evidence="7 8">
    <name type="scientific">Penicillium nordicum</name>
    <dbReference type="NCBI Taxonomy" id="229535"/>
    <lineage>
        <taxon>Eukaryota</taxon>
        <taxon>Fungi</taxon>
        <taxon>Dikarya</taxon>
        <taxon>Ascomycota</taxon>
        <taxon>Pezizomycotina</taxon>
        <taxon>Eurotiomycetes</taxon>
        <taxon>Eurotiomycetidae</taxon>
        <taxon>Eurotiales</taxon>
        <taxon>Aspergillaceae</taxon>
        <taxon>Penicillium</taxon>
    </lineage>
</organism>
<dbReference type="InterPro" id="IPR011701">
    <property type="entry name" value="MFS"/>
</dbReference>
<dbReference type="InterPro" id="IPR050930">
    <property type="entry name" value="MFS_Vesicular_Transporter"/>
</dbReference>
<evidence type="ECO:0000256" key="1">
    <source>
        <dbReference type="ARBA" id="ARBA00004141"/>
    </source>
</evidence>
<name>A0A0M8NVN8_9EURO</name>
<keyword evidence="8" id="KW-1185">Reference proteome</keyword>
<evidence type="ECO:0000313" key="8">
    <source>
        <dbReference type="Proteomes" id="UP000037696"/>
    </source>
</evidence>
<gene>
    <name evidence="7" type="ORF">ACN38_g9425</name>
</gene>
<dbReference type="Pfam" id="PF07690">
    <property type="entry name" value="MFS_1"/>
    <property type="match status" value="1"/>
</dbReference>
<dbReference type="PANTHER" id="PTHR23506:SF23">
    <property type="entry name" value="GH10249P"/>
    <property type="match status" value="1"/>
</dbReference>
<dbReference type="EMBL" id="LHQQ01000190">
    <property type="protein sequence ID" value="KOS39738.1"/>
    <property type="molecule type" value="Genomic_DNA"/>
</dbReference>
<dbReference type="OrthoDB" id="5086884at2759"/>
<dbReference type="Gene3D" id="1.20.1250.20">
    <property type="entry name" value="MFS general substrate transporter like domains"/>
    <property type="match status" value="2"/>
</dbReference>
<evidence type="ECO:0000256" key="6">
    <source>
        <dbReference type="SAM" id="Phobius"/>
    </source>
</evidence>
<comment type="caution">
    <text evidence="7">The sequence shown here is derived from an EMBL/GenBank/DDBJ whole genome shotgun (WGS) entry which is preliminary data.</text>
</comment>
<feature type="transmembrane region" description="Helical" evidence="6">
    <location>
        <begin position="246"/>
        <end position="267"/>
    </location>
</feature>
<keyword evidence="4 6" id="KW-1133">Transmembrane helix</keyword>
<evidence type="ECO:0000313" key="7">
    <source>
        <dbReference type="EMBL" id="KOS39738.1"/>
    </source>
</evidence>
<proteinExistence type="predicted"/>
<dbReference type="STRING" id="229535.A0A0M8NVN8"/>
<feature type="transmembrane region" description="Helical" evidence="6">
    <location>
        <begin position="51"/>
        <end position="70"/>
    </location>
</feature>
<keyword evidence="3 6" id="KW-0812">Transmembrane</keyword>
<feature type="transmembrane region" description="Helical" evidence="6">
    <location>
        <begin position="76"/>
        <end position="96"/>
    </location>
</feature>
<feature type="transmembrane region" description="Helical" evidence="6">
    <location>
        <begin position="18"/>
        <end position="39"/>
    </location>
</feature>
<dbReference type="Proteomes" id="UP000037696">
    <property type="component" value="Unassembled WGS sequence"/>
</dbReference>
<evidence type="ECO:0000256" key="3">
    <source>
        <dbReference type="ARBA" id="ARBA00022692"/>
    </source>
</evidence>
<reference evidence="7 8" key="1">
    <citation type="submission" date="2015-08" db="EMBL/GenBank/DDBJ databases">
        <title>Genome sequencing of Penicillium nordicum.</title>
        <authorList>
            <person name="Nguyen H.D."/>
            <person name="Seifert K.A."/>
        </authorList>
    </citation>
    <scope>NUCLEOTIDE SEQUENCE [LARGE SCALE GENOMIC DNA]</scope>
    <source>
        <strain evidence="7 8">DAOMC 185683</strain>
    </source>
</reference>
<dbReference type="InterPro" id="IPR036259">
    <property type="entry name" value="MFS_trans_sf"/>
</dbReference>
<keyword evidence="2" id="KW-0813">Transport</keyword>
<protein>
    <recommendedName>
        <fullName evidence="9">Major facilitator superfamily (MFS) profile domain-containing protein</fullName>
    </recommendedName>
</protein>
<dbReference type="AlphaFoldDB" id="A0A0M8NVN8"/>
<evidence type="ECO:0000256" key="4">
    <source>
        <dbReference type="ARBA" id="ARBA00022989"/>
    </source>
</evidence>
<evidence type="ECO:0000256" key="5">
    <source>
        <dbReference type="ARBA" id="ARBA00023136"/>
    </source>
</evidence>
<sequence length="359" mass="38550">MAVSAPPMFVCSGISQLVLARGLHGAASAAIMISSMFLVSVQVPRQDNGAAMGWIALAMTLGCLFGSATGGPLYQYAGGVGIVVTSEVLILSGVYLTIYETKRYKRCAATVGHSSQELARTSADIESAQHKPLLGSLGHRMKNYFDTFLFLVRQRKVITMLFSMTIPCICMACLEAVLPSFMKKHFGWSQTQMSSVWFLQSFPQIASPLVGKLVDRHGTRLSFCIGFTTTAFALTCMALVQQDSIVEVGIFGTMIVVMNVGTLLVVIPSMASVSKSMDLATEQGQSEPGRAVAQFSALLNLAMTVPGMVGPTWGNIAIEIGGWPILCLSLASLNAVGWLTTPNRETRDELEINETLDET</sequence>
<dbReference type="GO" id="GO:0022857">
    <property type="term" value="F:transmembrane transporter activity"/>
    <property type="evidence" value="ECO:0007669"/>
    <property type="project" value="InterPro"/>
</dbReference>
<keyword evidence="5 6" id="KW-0472">Membrane</keyword>
<evidence type="ECO:0008006" key="9">
    <source>
        <dbReference type="Google" id="ProtNLM"/>
    </source>
</evidence>
<feature type="transmembrane region" description="Helical" evidence="6">
    <location>
        <begin position="221"/>
        <end position="240"/>
    </location>
</feature>
<comment type="subcellular location">
    <subcellularLocation>
        <location evidence="1">Membrane</location>
        <topology evidence="1">Multi-pass membrane protein</topology>
    </subcellularLocation>
</comment>
<accession>A0A0M8NVN8</accession>
<feature type="transmembrane region" description="Helical" evidence="6">
    <location>
        <begin position="157"/>
        <end position="177"/>
    </location>
</feature>